<gene>
    <name evidence="1" type="ORF">DWX94_12955</name>
</gene>
<dbReference type="EMBL" id="QRVK01000052">
    <property type="protein sequence ID" value="RGS36587.1"/>
    <property type="molecule type" value="Genomic_DNA"/>
</dbReference>
<dbReference type="Pfam" id="PF09719">
    <property type="entry name" value="C_GCAxxG_C_C"/>
    <property type="match status" value="1"/>
</dbReference>
<accession>A0A412IHJ8</accession>
<comment type="caution">
    <text evidence="1">The sequence shown here is derived from an EMBL/GenBank/DDBJ whole genome shotgun (WGS) entry which is preliminary data.</text>
</comment>
<evidence type="ECO:0000313" key="2">
    <source>
        <dbReference type="Proteomes" id="UP000283295"/>
    </source>
</evidence>
<dbReference type="InterPro" id="IPR010181">
    <property type="entry name" value="CGCAxxGCC_motif"/>
</dbReference>
<sequence>MNKHVEKAMEIRNETPMVNNCAQTILRAYADELGLTGDMAAKLSANFGGGMKCGSTCGAITGGLMVLGALGVENPYVINQFRRRIADNHNGMTDCTDLLKANAQKGGIKKVHCDGMIREAIELIDELVKSE</sequence>
<evidence type="ECO:0000313" key="1">
    <source>
        <dbReference type="EMBL" id="RGS36587.1"/>
    </source>
</evidence>
<dbReference type="OrthoDB" id="9791535at2"/>
<protein>
    <submittedName>
        <fullName evidence="1">C_GCAxxG_C_C family protein</fullName>
    </submittedName>
</protein>
<proteinExistence type="predicted"/>
<name>A0A412IHJ8_9FIRM</name>
<reference evidence="1 2" key="1">
    <citation type="submission" date="2018-08" db="EMBL/GenBank/DDBJ databases">
        <title>A genome reference for cultivated species of the human gut microbiota.</title>
        <authorList>
            <person name="Zou Y."/>
            <person name="Xue W."/>
            <person name="Luo G."/>
        </authorList>
    </citation>
    <scope>NUCLEOTIDE SEQUENCE [LARGE SCALE GENOMIC DNA]</scope>
    <source>
        <strain evidence="1 2">AF22-21</strain>
    </source>
</reference>
<dbReference type="AlphaFoldDB" id="A0A412IHJ8"/>
<dbReference type="Proteomes" id="UP000283295">
    <property type="component" value="Unassembled WGS sequence"/>
</dbReference>
<organism evidence="1 2">
    <name type="scientific">Coprococcus eutactus</name>
    <dbReference type="NCBI Taxonomy" id="33043"/>
    <lineage>
        <taxon>Bacteria</taxon>
        <taxon>Bacillati</taxon>
        <taxon>Bacillota</taxon>
        <taxon>Clostridia</taxon>
        <taxon>Lachnospirales</taxon>
        <taxon>Lachnospiraceae</taxon>
        <taxon>Coprococcus</taxon>
    </lineage>
</organism>